<feature type="region of interest" description="Disordered" evidence="1">
    <location>
        <begin position="831"/>
        <end position="851"/>
    </location>
</feature>
<evidence type="ECO:0000256" key="1">
    <source>
        <dbReference type="SAM" id="MobiDB-lite"/>
    </source>
</evidence>
<accession>A0A821QUP7</accession>
<dbReference type="AlphaFoldDB" id="A0A821QUP7"/>
<feature type="region of interest" description="Disordered" evidence="1">
    <location>
        <begin position="1107"/>
        <end position="1126"/>
    </location>
</feature>
<protein>
    <submittedName>
        <fullName evidence="2">Uncharacterized protein</fullName>
    </submittedName>
</protein>
<feature type="region of interest" description="Disordered" evidence="1">
    <location>
        <begin position="1134"/>
        <end position="1191"/>
    </location>
</feature>
<evidence type="ECO:0000313" key="2">
    <source>
        <dbReference type="EMBL" id="CAF4830189.1"/>
    </source>
</evidence>
<feature type="compositionally biased region" description="Polar residues" evidence="1">
    <location>
        <begin position="1136"/>
        <end position="1159"/>
    </location>
</feature>
<feature type="region of interest" description="Disordered" evidence="1">
    <location>
        <begin position="1208"/>
        <end position="1271"/>
    </location>
</feature>
<proteinExistence type="predicted"/>
<feature type="compositionally biased region" description="Basic and acidic residues" evidence="1">
    <location>
        <begin position="515"/>
        <end position="580"/>
    </location>
</feature>
<feature type="compositionally biased region" description="Polar residues" evidence="1">
    <location>
        <begin position="638"/>
        <end position="681"/>
    </location>
</feature>
<dbReference type="InterPro" id="IPR036236">
    <property type="entry name" value="Znf_C2H2_sf"/>
</dbReference>
<feature type="compositionally biased region" description="Basic and acidic residues" evidence="1">
    <location>
        <begin position="831"/>
        <end position="846"/>
    </location>
</feature>
<dbReference type="OrthoDB" id="5877502at2759"/>
<dbReference type="SUPFAM" id="SSF57667">
    <property type="entry name" value="beta-beta-alpha zinc fingers"/>
    <property type="match status" value="1"/>
</dbReference>
<feature type="region of interest" description="Disordered" evidence="1">
    <location>
        <begin position="488"/>
        <end position="580"/>
    </location>
</feature>
<feature type="region of interest" description="Disordered" evidence="1">
    <location>
        <begin position="602"/>
        <end position="732"/>
    </location>
</feature>
<keyword evidence="3" id="KW-1185">Reference proteome</keyword>
<feature type="compositionally biased region" description="Basic residues" evidence="1">
    <location>
        <begin position="619"/>
        <end position="637"/>
    </location>
</feature>
<gene>
    <name evidence="2" type="ORF">PMACD_LOCUS5217</name>
</gene>
<name>A0A821QUP7_9NEOP</name>
<sequence>MDLPDCPPGTEGYEDTVTEIPKKLGLEGTKAEQEFLEHLGTLKIKLEDGSARPMLERKGRDGCGKWIYLCFPCAAQCSGEQVLQLHIAGKRHKMKLAQKNEWPVSIFHEHPYILNEKGAVIRSVSEALKTLKDDEKPTETLDPLEQKYGHYRSLRCHIQEILDDTKAPLIGVEYLVEHPPEESHHEPQYICTLCYKQGHPRTIVNHLTCYSHRIHYLSKHFPKAHKALLPYRNQKCSRTGQMMVMNRLVQCIEMKYGRMKPVNFQKDEFQRNKDEIERWIYAGKHFSEADGCTFEEVIDADLISNLASLESKEPSPPTVAAPSKPKIKIKPIGLPTEQLSDISDDEEFRRNDIKRNVQQAPPEQYYTKKHLDTNSHVLTKERRQRPGNLEFKVKRAKELSLEAETTAKRMLAYHEKNPEKHPLYPEEWKKFWNRRYKELQAEGKDTSKHDFKPEWIKFWTVRMKELHDQELRVAVHEIYRKFSLAIPNNIPSKSEDRRRRSVEKKRSLSPQNRRSSPEFKKIVRQHSPERRISLDRKRSLERRRSPDTRRSSERRRSPDRRRSQERRRSPDRLRRFMERRPFKDTKYKIDRRPIVAVSELRANERSVSPPPRRSPLRLLRTRSRSPIKRSLHKRSRSPSRSTWHSRGSPLSQRGDLTTASSAARNPSPTPTNVEPSMQTVLISDDELQGGTSPWDSGDSLGSLPDMRSPPSRSRGDSLSSRISHARHTSQDYKSLTDSADNIVATLRMLVALEDHLGSMGPKVVDLLAEAIRMEKEKANSSEELLDRETAVVLIETAKEKLKGGLQAGLVPAAATSAVRAAVVRAAATLHAADKRTRARQKQERNKPTSSKASIVPVAGVGEVDREEIAQQMAAALIAQGKTDVSSEELAQLVDAVVGMAEAKKREAKLKEHVKTIEHKRMEGSDSAAASALQMLQSAYDDNKASANDLPDAMDGLSDSDLETLLKNFNELSAEEQHSLIAYLKKLEAREPARVERLRQYVSADAEAAAVSESVPMKQPEKVDVKPVAIDSDDDDYTVDELFHSATQKVKEDQMRQEMEIVKKSLENKTPPKAESPKAAPPLFDFAKNISSASDLLALVQASIKSSSTAPAQVADVTPTTSFQPRSFGDLQENVEQRNSQPDFPNQISSFGTPSFNSECNFRDPYNSGNQQNPYQTPNVYNQSQNFNVPLGNQNNFNLEPNNVQYGQNNYEPRGNFNHQGPRHFTNGGKQHNHNFRPRGPQHGNRPQFGNFEQNNFKGRGRGSRGRGRGYY</sequence>
<comment type="caution">
    <text evidence="2">The sequence shown here is derived from an EMBL/GenBank/DDBJ whole genome shotgun (WGS) entry which is preliminary data.</text>
</comment>
<reference evidence="2" key="1">
    <citation type="submission" date="2021-02" db="EMBL/GenBank/DDBJ databases">
        <authorList>
            <person name="Steward A R."/>
        </authorList>
    </citation>
    <scope>NUCLEOTIDE SEQUENCE</scope>
</reference>
<organism evidence="2 3">
    <name type="scientific">Pieris macdunnoughi</name>
    <dbReference type="NCBI Taxonomy" id="345717"/>
    <lineage>
        <taxon>Eukaryota</taxon>
        <taxon>Metazoa</taxon>
        <taxon>Ecdysozoa</taxon>
        <taxon>Arthropoda</taxon>
        <taxon>Hexapoda</taxon>
        <taxon>Insecta</taxon>
        <taxon>Pterygota</taxon>
        <taxon>Neoptera</taxon>
        <taxon>Endopterygota</taxon>
        <taxon>Lepidoptera</taxon>
        <taxon>Glossata</taxon>
        <taxon>Ditrysia</taxon>
        <taxon>Papilionoidea</taxon>
        <taxon>Pieridae</taxon>
        <taxon>Pierinae</taxon>
        <taxon>Pieris</taxon>
    </lineage>
</organism>
<dbReference type="Proteomes" id="UP000663880">
    <property type="component" value="Unassembled WGS sequence"/>
</dbReference>
<dbReference type="EMBL" id="CAJOBZ010000010">
    <property type="protein sequence ID" value="CAF4830189.1"/>
    <property type="molecule type" value="Genomic_DNA"/>
</dbReference>
<feature type="compositionally biased region" description="Basic residues" evidence="1">
    <location>
        <begin position="1258"/>
        <end position="1271"/>
    </location>
</feature>
<evidence type="ECO:0000313" key="3">
    <source>
        <dbReference type="Proteomes" id="UP000663880"/>
    </source>
</evidence>
<feature type="compositionally biased region" description="Polar residues" evidence="1">
    <location>
        <begin position="1166"/>
        <end position="1191"/>
    </location>
</feature>